<dbReference type="Proteomes" id="UP000449906">
    <property type="component" value="Unassembled WGS sequence"/>
</dbReference>
<organism evidence="7 8">
    <name type="scientific">Nocardioides simplex</name>
    <name type="common">Arthrobacter simplex</name>
    <dbReference type="NCBI Taxonomy" id="2045"/>
    <lineage>
        <taxon>Bacteria</taxon>
        <taxon>Bacillati</taxon>
        <taxon>Actinomycetota</taxon>
        <taxon>Actinomycetes</taxon>
        <taxon>Propionibacteriales</taxon>
        <taxon>Nocardioidaceae</taxon>
        <taxon>Pimelobacter</taxon>
    </lineage>
</organism>
<dbReference type="GO" id="GO:0016020">
    <property type="term" value="C:membrane"/>
    <property type="evidence" value="ECO:0007669"/>
    <property type="project" value="UniProtKB-SubCell"/>
</dbReference>
<accession>A0A7J5DYU3</accession>
<dbReference type="PANTHER" id="PTHR31310:SF7">
    <property type="entry name" value="PA-PHOSPHATASE RELATED-FAMILY PROTEIN DDB_G0268928"/>
    <property type="match status" value="1"/>
</dbReference>
<dbReference type="EMBL" id="WBVM01000001">
    <property type="protein sequence ID" value="KAB2811191.1"/>
    <property type="molecule type" value="Genomic_DNA"/>
</dbReference>
<feature type="transmembrane region" description="Helical" evidence="5">
    <location>
        <begin position="18"/>
        <end position="37"/>
    </location>
</feature>
<evidence type="ECO:0000259" key="6">
    <source>
        <dbReference type="Pfam" id="PF14378"/>
    </source>
</evidence>
<comment type="subcellular location">
    <subcellularLocation>
        <location evidence="1">Membrane</location>
        <topology evidence="1">Multi-pass membrane protein</topology>
    </subcellularLocation>
</comment>
<name>A0A7J5DYU3_NOCSI</name>
<keyword evidence="3 5" id="KW-1133">Transmembrane helix</keyword>
<dbReference type="Pfam" id="PF14378">
    <property type="entry name" value="PAP2_3"/>
    <property type="match status" value="1"/>
</dbReference>
<evidence type="ECO:0000256" key="4">
    <source>
        <dbReference type="ARBA" id="ARBA00023136"/>
    </source>
</evidence>
<evidence type="ECO:0000256" key="3">
    <source>
        <dbReference type="ARBA" id="ARBA00022989"/>
    </source>
</evidence>
<evidence type="ECO:0000313" key="8">
    <source>
        <dbReference type="Proteomes" id="UP000449906"/>
    </source>
</evidence>
<evidence type="ECO:0000256" key="5">
    <source>
        <dbReference type="SAM" id="Phobius"/>
    </source>
</evidence>
<protein>
    <submittedName>
        <fullName evidence="7">Inositol phosphorylceramide synthase</fullName>
    </submittedName>
</protein>
<feature type="transmembrane region" description="Helical" evidence="5">
    <location>
        <begin position="174"/>
        <end position="193"/>
    </location>
</feature>
<keyword evidence="4 5" id="KW-0472">Membrane</keyword>
<dbReference type="AlphaFoldDB" id="A0A7J5DYU3"/>
<evidence type="ECO:0000256" key="2">
    <source>
        <dbReference type="ARBA" id="ARBA00022692"/>
    </source>
</evidence>
<dbReference type="CDD" id="cd03386">
    <property type="entry name" value="PAP2_Aur1_like"/>
    <property type="match status" value="1"/>
</dbReference>
<gene>
    <name evidence="7" type="ORF">F9L07_04565</name>
</gene>
<proteinExistence type="predicted"/>
<reference evidence="7 8" key="1">
    <citation type="submission" date="2019-09" db="EMBL/GenBank/DDBJ databases">
        <title>Pimelobacter sp. isolated from Paulinella.</title>
        <authorList>
            <person name="Jeong S.E."/>
        </authorList>
    </citation>
    <scope>NUCLEOTIDE SEQUENCE [LARGE SCALE GENOMIC DNA]</scope>
    <source>
        <strain evidence="7 8">Pch-N</strain>
    </source>
</reference>
<evidence type="ECO:0000256" key="1">
    <source>
        <dbReference type="ARBA" id="ARBA00004141"/>
    </source>
</evidence>
<feature type="transmembrane region" description="Helical" evidence="5">
    <location>
        <begin position="266"/>
        <end position="284"/>
    </location>
</feature>
<dbReference type="PANTHER" id="PTHR31310">
    <property type="match status" value="1"/>
</dbReference>
<dbReference type="Gene3D" id="1.20.144.10">
    <property type="entry name" value="Phosphatidic acid phosphatase type 2/haloperoxidase"/>
    <property type="match status" value="1"/>
</dbReference>
<feature type="domain" description="Inositolphosphotransferase Aur1/Ipt1" evidence="6">
    <location>
        <begin position="137"/>
        <end position="303"/>
    </location>
</feature>
<feature type="transmembrane region" description="Helical" evidence="5">
    <location>
        <begin position="290"/>
        <end position="309"/>
    </location>
</feature>
<dbReference type="InterPro" id="IPR052185">
    <property type="entry name" value="IPC_Synthase-Related"/>
</dbReference>
<sequence length="328" mass="37241">MTGGEAEAVRADLPRVDVVRVLGALAFVVGLVVYMQVEGLPRQGYQVVLILWLATVAWDVRRPVREHLAFLRDWWPPFVVLLFYLYSRGVSDDLGIFSVHFTEPIEVDRWLFGGTLPTQFLQEHLCGVPCRQSLAPRWYDVVLTTVYYSHFFAALAIGAVLWKRKRDEWIYFMRRYLVIISLSVICYVLYPMAPPWMAARDGYLTDDVARITGRGWFDLTASTGSTTTAHQNVSTIGNQVAAMPSLHSALAIFIAWWVIARFASPWRWTVLLYPASMLFSLVYYAEHYVIDEIAGALLVAIVMAGWAWWDRRRAARSPADTADAAPLS</sequence>
<evidence type="ECO:0000313" key="7">
    <source>
        <dbReference type="EMBL" id="KAB2811191.1"/>
    </source>
</evidence>
<keyword evidence="2 5" id="KW-0812">Transmembrane</keyword>
<comment type="caution">
    <text evidence="7">The sequence shown here is derived from an EMBL/GenBank/DDBJ whole genome shotgun (WGS) entry which is preliminary data.</text>
</comment>
<feature type="transmembrane region" description="Helical" evidence="5">
    <location>
        <begin position="240"/>
        <end position="259"/>
    </location>
</feature>
<dbReference type="RefSeq" id="WP_151578707.1">
    <property type="nucleotide sequence ID" value="NZ_WBVM01000001.1"/>
</dbReference>
<feature type="transmembrane region" description="Helical" evidence="5">
    <location>
        <begin position="141"/>
        <end position="162"/>
    </location>
</feature>
<dbReference type="InterPro" id="IPR026841">
    <property type="entry name" value="Aur1/Ipt1"/>
</dbReference>